<dbReference type="KEGG" id="nde:NIDE1553"/>
<reference evidence="2 3" key="1">
    <citation type="journal article" date="2010" name="Proc. Natl. Acad. Sci. U.S.A.">
        <title>A Nitrospira metagenome illuminates the physiology and evolution of globally important nitrite-oxidizing bacteria.</title>
        <authorList>
            <person name="Lucker S."/>
            <person name="Wagner M."/>
            <person name="Maixner F."/>
            <person name="Pelletier E."/>
            <person name="Koch H."/>
            <person name="Vacherie B."/>
            <person name="Rattei T."/>
            <person name="Sinninghe Damste J."/>
            <person name="Spieck E."/>
            <person name="Le Paslier D."/>
            <person name="Daims H."/>
        </authorList>
    </citation>
    <scope>NUCLEOTIDE SEQUENCE [LARGE SCALE GENOMIC DNA]</scope>
</reference>
<protein>
    <recommendedName>
        <fullName evidence="4">Prevent-host-death family protein</fullName>
    </recommendedName>
</protein>
<evidence type="ECO:0008006" key="4">
    <source>
        <dbReference type="Google" id="ProtNLM"/>
    </source>
</evidence>
<evidence type="ECO:0000313" key="2">
    <source>
        <dbReference type="EMBL" id="CBK41289.1"/>
    </source>
</evidence>
<dbReference type="OrthoDB" id="428629at2"/>
<proteinExistence type="predicted"/>
<dbReference type="eggNOG" id="ENOG50336KG">
    <property type="taxonomic scope" value="Bacteria"/>
</dbReference>
<feature type="region of interest" description="Disordered" evidence="1">
    <location>
        <begin position="47"/>
        <end position="66"/>
    </location>
</feature>
<dbReference type="Proteomes" id="UP000001660">
    <property type="component" value="Chromosome"/>
</dbReference>
<gene>
    <name evidence="2" type="ORF">NIDE1553</name>
</gene>
<evidence type="ECO:0000256" key="1">
    <source>
        <dbReference type="SAM" id="MobiDB-lite"/>
    </source>
</evidence>
<name>D8PDI0_9BACT</name>
<evidence type="ECO:0000313" key="3">
    <source>
        <dbReference type="Proteomes" id="UP000001660"/>
    </source>
</evidence>
<dbReference type="AlphaFoldDB" id="D8PDI0"/>
<dbReference type="HOGENOM" id="CLU_2664989_0_0_0"/>
<organism evidence="2 3">
    <name type="scientific">Nitrospira defluvii</name>
    <dbReference type="NCBI Taxonomy" id="330214"/>
    <lineage>
        <taxon>Bacteria</taxon>
        <taxon>Pseudomonadati</taxon>
        <taxon>Nitrospirota</taxon>
        <taxon>Nitrospiria</taxon>
        <taxon>Nitrospirales</taxon>
        <taxon>Nitrospiraceae</taxon>
        <taxon>Nitrospira</taxon>
    </lineage>
</organism>
<accession>D8PDI0</accession>
<keyword evidence="3" id="KW-1185">Reference proteome</keyword>
<dbReference type="EMBL" id="FP929003">
    <property type="protein sequence ID" value="CBK41289.1"/>
    <property type="molecule type" value="Genomic_DNA"/>
</dbReference>
<sequence length="66" mass="7712">MITLHPEILVKDGKKQFVVLPYEEFVLLKERLEEMEDLLQLRKAEKAEGRKPTVPLARAKRQLGLK</sequence>